<comment type="caution">
    <text evidence="2">The sequence shown here is derived from an EMBL/GenBank/DDBJ whole genome shotgun (WGS) entry which is preliminary data.</text>
</comment>
<dbReference type="EMBL" id="JUFX02000050">
    <property type="protein sequence ID" value="KPH88238.1"/>
    <property type="molecule type" value="Genomic_DNA"/>
</dbReference>
<geneLocation type="plasmid" evidence="1">
    <name>unnamed 14</name>
</geneLocation>
<dbReference type="AlphaFoldDB" id="A0A0C1VH05"/>
<name>A0A0C1VH05_9PROT</name>
<sequence length="65" mass="7367">MGMRSGQLDASIHKPSIEFLVVTELQTRGEHASTRIFHLAFNLAFLPSCRRRAGLWFNQIMGAHL</sequence>
<keyword evidence="1" id="KW-0614">Plasmid</keyword>
<accession>A0A0C1VH05</accession>
<evidence type="ECO:0000313" key="1">
    <source>
        <dbReference type="EMBL" id="KPH87739.1"/>
    </source>
</evidence>
<evidence type="ECO:0000313" key="3">
    <source>
        <dbReference type="Proteomes" id="UP000031553"/>
    </source>
</evidence>
<dbReference type="EMBL" id="JUFX02000106">
    <property type="protein sequence ID" value="KPH87739.1"/>
    <property type="molecule type" value="Genomic_DNA"/>
</dbReference>
<gene>
    <name evidence="2" type="ORF">GLUCOINTEAF2_0203890</name>
    <name evidence="1" type="ORF">GLUCOINTEAF2_0204078</name>
</gene>
<proteinExistence type="predicted"/>
<dbReference type="Proteomes" id="UP000031553">
    <property type="component" value="Unassembled WGS sequence"/>
</dbReference>
<protein>
    <submittedName>
        <fullName evidence="2">Uncharacterized protein</fullName>
    </submittedName>
</protein>
<reference evidence="2 3" key="1">
    <citation type="submission" date="2015-07" db="EMBL/GenBank/DDBJ databases">
        <title>Draft Genome Sequence of Komagataeibacter intermedius Strain AF2, Isolated from Kombucha Tea.</title>
        <authorList>
            <person name="Santos R.A."/>
            <person name="Berretta A.A."/>
            <person name="Barud H.S."/>
            <person name="Ribeiro S.J."/>
            <person name="Gonzalez-Garcia L.N."/>
            <person name="Zucchi T.D."/>
            <person name="Goldman G.H."/>
            <person name="Riano-Pachon D.M."/>
        </authorList>
    </citation>
    <scope>NUCLEOTIDE SEQUENCE [LARGE SCALE GENOMIC DNA]</scope>
    <source>
        <strain evidence="2 3">AF2</strain>
        <plasmid evidence="1">unnamed 14</plasmid>
    </source>
</reference>
<evidence type="ECO:0000313" key="2">
    <source>
        <dbReference type="EMBL" id="KPH88238.1"/>
    </source>
</evidence>
<organism evidence="2 3">
    <name type="scientific">Komagataeibacter intermedius AF2</name>
    <dbReference type="NCBI Taxonomy" id="1458464"/>
    <lineage>
        <taxon>Bacteria</taxon>
        <taxon>Pseudomonadati</taxon>
        <taxon>Pseudomonadota</taxon>
        <taxon>Alphaproteobacteria</taxon>
        <taxon>Acetobacterales</taxon>
        <taxon>Acetobacteraceae</taxon>
        <taxon>Komagataeibacter</taxon>
    </lineage>
</organism>